<dbReference type="EMBL" id="JAUCMV010000002">
    <property type="protein sequence ID" value="KAK0417737.1"/>
    <property type="molecule type" value="Genomic_DNA"/>
</dbReference>
<keyword evidence="2" id="KW-0217">Developmental protein</keyword>
<dbReference type="PROSITE" id="PS51818">
    <property type="entry name" value="HOMEO_PROSPERO"/>
    <property type="match status" value="1"/>
</dbReference>
<feature type="region of interest" description="Disordered" evidence="8">
    <location>
        <begin position="513"/>
        <end position="544"/>
    </location>
</feature>
<dbReference type="Gene3D" id="1.10.10.500">
    <property type="entry name" value="Homeo-prospero domain"/>
    <property type="match status" value="1"/>
</dbReference>
<feature type="compositionally biased region" description="Polar residues" evidence="8">
    <location>
        <begin position="481"/>
        <end position="493"/>
    </location>
</feature>
<keyword evidence="3" id="KW-0805">Transcription regulation</keyword>
<feature type="compositionally biased region" description="Acidic residues" evidence="8">
    <location>
        <begin position="159"/>
        <end position="186"/>
    </location>
</feature>
<evidence type="ECO:0000256" key="1">
    <source>
        <dbReference type="ARBA" id="ARBA00004123"/>
    </source>
</evidence>
<accession>A0AA39M1U1</accession>
<dbReference type="FunFam" id="1.10.10.500:FF:000002">
    <property type="entry name" value="Prospero homeobox 3"/>
    <property type="match status" value="1"/>
</dbReference>
<dbReference type="PANTHER" id="PTHR12198">
    <property type="entry name" value="HOMEOBOX PROTEIN PROSPERO/PROX-1/CEH-26"/>
    <property type="match status" value="1"/>
</dbReference>
<dbReference type="InterPro" id="IPR009057">
    <property type="entry name" value="Homeodomain-like_sf"/>
</dbReference>
<feature type="compositionally biased region" description="Basic and acidic residues" evidence="8">
    <location>
        <begin position="135"/>
        <end position="150"/>
    </location>
</feature>
<evidence type="ECO:0000313" key="10">
    <source>
        <dbReference type="EMBL" id="KAK0417737.1"/>
    </source>
</evidence>
<name>A0AA39M1U1_9BILA</name>
<dbReference type="GO" id="GO:0000981">
    <property type="term" value="F:DNA-binding transcription factor activity, RNA polymerase II-specific"/>
    <property type="evidence" value="ECO:0007669"/>
    <property type="project" value="TreeGrafter"/>
</dbReference>
<dbReference type="GO" id="GO:0048468">
    <property type="term" value="P:cell development"/>
    <property type="evidence" value="ECO:0007669"/>
    <property type="project" value="UniProtKB-ARBA"/>
</dbReference>
<dbReference type="Pfam" id="PF05044">
    <property type="entry name" value="HPD"/>
    <property type="match status" value="1"/>
</dbReference>
<evidence type="ECO:0000256" key="6">
    <source>
        <dbReference type="ARBA" id="ARBA00023163"/>
    </source>
</evidence>
<comment type="subcellular location">
    <subcellularLocation>
        <location evidence="1">Nucleus</location>
    </subcellularLocation>
</comment>
<evidence type="ECO:0000256" key="8">
    <source>
        <dbReference type="SAM" id="MobiDB-lite"/>
    </source>
</evidence>
<keyword evidence="7" id="KW-0539">Nucleus</keyword>
<evidence type="ECO:0000256" key="3">
    <source>
        <dbReference type="ARBA" id="ARBA00023015"/>
    </source>
</evidence>
<dbReference type="GO" id="GO:0005634">
    <property type="term" value="C:nucleus"/>
    <property type="evidence" value="ECO:0007669"/>
    <property type="project" value="UniProtKB-SubCell"/>
</dbReference>
<evidence type="ECO:0000256" key="7">
    <source>
        <dbReference type="ARBA" id="ARBA00023242"/>
    </source>
</evidence>
<protein>
    <recommendedName>
        <fullName evidence="9">Prospero domain-containing protein</fullName>
    </recommendedName>
</protein>
<feature type="region of interest" description="Disordered" evidence="8">
    <location>
        <begin position="29"/>
        <end position="71"/>
    </location>
</feature>
<evidence type="ECO:0000256" key="4">
    <source>
        <dbReference type="ARBA" id="ARBA00023125"/>
    </source>
</evidence>
<dbReference type="AlphaFoldDB" id="A0AA39M1U1"/>
<feature type="domain" description="Prospero" evidence="9">
    <location>
        <begin position="544"/>
        <end position="702"/>
    </location>
</feature>
<keyword evidence="11" id="KW-1185">Reference proteome</keyword>
<proteinExistence type="predicted"/>
<feature type="region of interest" description="Disordered" evidence="8">
    <location>
        <begin position="128"/>
        <end position="249"/>
    </location>
</feature>
<dbReference type="InterPro" id="IPR023082">
    <property type="entry name" value="Homeo_prospero_dom"/>
</dbReference>
<dbReference type="InterPro" id="IPR037131">
    <property type="entry name" value="Homeo_prospero_dom_sf"/>
</dbReference>
<dbReference type="Proteomes" id="UP001175271">
    <property type="component" value="Unassembled WGS sequence"/>
</dbReference>
<sequence length="703" mass="76281">MPSGGAVPPPVVPFGHQFPLFAPHHFVGSPSQPGLAPSGPHTSLLPPPPNRIKVKRSRQRVDAGEPRNSYQSPFRAHRAVFKPQTPSSASSVVSSAASGVESCFMFGTLTSMLGAENGGWQKPEKMITQEEPPPEQEHCSDDASFEHAETEAPATATAEIDELQSVDLNVEDGDDDEGPAEGDEESSANTSTPSAGSSSSRRKSFFPQKQPASDDAKEEDDEELLEDDEKGVEEPEDLSENKVEVPPTSAAEMSKLQELAAESQRRLFSTLLEQQKKQLGSPEFVQEKGRVLSQLQQTQTQQIQKDFGRYAQTLKQELLSQFSGCIDKIFAELASHEAAANNARIAAAVAATANPAPLPSPASQMPELAAQLRLPFMMHPAMYGGAGGPYGGAPAPGAFGNGTAAPGGLLGNPMVPTSAASGIFPSHSSGTAFNPFNSSLAALSASLRKNDISRMSYSPYSVPKKKRSKVTDSVRIKSGSVRDTGSSLPASARSSPQLAAYFPPTMVGQSLYGASGFGQEDNDESPMNSDDNSDCGPYDGGAQSSTLTPMHLRKAKLMFFYARYPSSSVLKSYFPDIRFHKNNTAQLVKWFSNFREFYYIQMDKFARQALAEGVRDKDEIVVTPDSEIYKLLNQHYNRNNHIQPPDSLAGVIQKTLQEFFVAIQNGRDAEPSWKKAIYKVINQLDEQIPEYFKNPTFLENLES</sequence>
<feature type="compositionally biased region" description="Acidic residues" evidence="8">
    <location>
        <begin position="216"/>
        <end position="238"/>
    </location>
</feature>
<organism evidence="10 11">
    <name type="scientific">Steinernema hermaphroditum</name>
    <dbReference type="NCBI Taxonomy" id="289476"/>
    <lineage>
        <taxon>Eukaryota</taxon>
        <taxon>Metazoa</taxon>
        <taxon>Ecdysozoa</taxon>
        <taxon>Nematoda</taxon>
        <taxon>Chromadorea</taxon>
        <taxon>Rhabditida</taxon>
        <taxon>Tylenchina</taxon>
        <taxon>Panagrolaimomorpha</taxon>
        <taxon>Strongyloidoidea</taxon>
        <taxon>Steinernematidae</taxon>
        <taxon>Steinernema</taxon>
    </lineage>
</organism>
<reference evidence="10" key="1">
    <citation type="submission" date="2023-06" db="EMBL/GenBank/DDBJ databases">
        <title>Genomic analysis of the entomopathogenic nematode Steinernema hermaphroditum.</title>
        <authorList>
            <person name="Schwarz E.M."/>
            <person name="Heppert J.K."/>
            <person name="Baniya A."/>
            <person name="Schwartz H.T."/>
            <person name="Tan C.-H."/>
            <person name="Antoshechkin I."/>
            <person name="Sternberg P.W."/>
            <person name="Goodrich-Blair H."/>
            <person name="Dillman A.R."/>
        </authorList>
    </citation>
    <scope>NUCLEOTIDE SEQUENCE</scope>
    <source>
        <strain evidence="10">PS9179</strain>
        <tissue evidence="10">Whole animal</tissue>
    </source>
</reference>
<evidence type="ECO:0000256" key="2">
    <source>
        <dbReference type="ARBA" id="ARBA00022473"/>
    </source>
</evidence>
<dbReference type="GO" id="GO:0000978">
    <property type="term" value="F:RNA polymerase II cis-regulatory region sequence-specific DNA binding"/>
    <property type="evidence" value="ECO:0007669"/>
    <property type="project" value="TreeGrafter"/>
</dbReference>
<dbReference type="PANTHER" id="PTHR12198:SF0">
    <property type="entry name" value="HOMEOBOX PROTEIN PROSPERO"/>
    <property type="match status" value="1"/>
</dbReference>
<evidence type="ECO:0000256" key="5">
    <source>
        <dbReference type="ARBA" id="ARBA00023155"/>
    </source>
</evidence>
<keyword evidence="6" id="KW-0804">Transcription</keyword>
<evidence type="ECO:0000259" key="9">
    <source>
        <dbReference type="PROSITE" id="PS51818"/>
    </source>
</evidence>
<gene>
    <name evidence="10" type="ORF">QR680_013179</name>
</gene>
<dbReference type="GO" id="GO:0010001">
    <property type="term" value="P:glial cell differentiation"/>
    <property type="evidence" value="ECO:0007669"/>
    <property type="project" value="UniProtKB-ARBA"/>
</dbReference>
<keyword evidence="5" id="KW-0371">Homeobox</keyword>
<keyword evidence="4" id="KW-0238">DNA-binding</keyword>
<feature type="region of interest" description="Disordered" evidence="8">
    <location>
        <begin position="456"/>
        <end position="493"/>
    </location>
</feature>
<evidence type="ECO:0000313" key="11">
    <source>
        <dbReference type="Proteomes" id="UP001175271"/>
    </source>
</evidence>
<dbReference type="InterPro" id="IPR039350">
    <property type="entry name" value="Prospero_homeodomain"/>
</dbReference>
<comment type="caution">
    <text evidence="10">The sequence shown here is derived from an EMBL/GenBank/DDBJ whole genome shotgun (WGS) entry which is preliminary data.</text>
</comment>
<feature type="compositionally biased region" description="Low complexity" evidence="8">
    <location>
        <begin position="187"/>
        <end position="199"/>
    </location>
</feature>
<dbReference type="SUPFAM" id="SSF46689">
    <property type="entry name" value="Homeodomain-like"/>
    <property type="match status" value="1"/>
</dbReference>